<protein>
    <submittedName>
        <fullName evidence="2">Fe-S oxidoreductases-like protein</fullName>
    </submittedName>
</protein>
<dbReference type="InterPro" id="IPR050377">
    <property type="entry name" value="Radical_SAM_PqqE_MftC-like"/>
</dbReference>
<dbReference type="Gene3D" id="3.20.20.70">
    <property type="entry name" value="Aldolase class I"/>
    <property type="match status" value="1"/>
</dbReference>
<dbReference type="SUPFAM" id="SSF102114">
    <property type="entry name" value="Radical SAM enzymes"/>
    <property type="match status" value="1"/>
</dbReference>
<sequence>MIGYYDKKYNFKEIFNPESGFYFRTGILKQDPQSKKYIDTGIDPFMRSMPTLIDIGVMGECIHGRKRLCIHSGVECYQNGLNIKQNNMSLSDFKRIIDEIKGSTFQCALGGRGDPNKHEHFEEILRYSRENSIVPNYTTSGLDLTDQEIRATAKYVGAVAVSFYRHKYTFEALNKFIAQGVKTNIHYVLSKISIDEAIDRLESKGFPENINAIIFLLHKPVGLGTQSNVLDSDDKKLKRFFSQITSVRFPFKIGFDSCSVPGLLNYSDQVDRKTIDPCEGGRFSCYIGPDMKMTPCSFDQEMKYSVDLKQYMIKDAWSSQQFELFRSVLKHACPECSDRNDCMGGCPLMPEVTLCKKKKNDSPKQEEK</sequence>
<reference evidence="3" key="1">
    <citation type="submission" date="2012-11" db="EMBL/GenBank/DDBJ databases">
        <authorList>
            <person name="Lucero-Rivera Y.E."/>
            <person name="Tovar-Ramirez D."/>
        </authorList>
    </citation>
    <scope>NUCLEOTIDE SEQUENCE [LARGE SCALE GENOMIC DNA]</scope>
    <source>
        <strain evidence="3">Araruama</strain>
    </source>
</reference>
<evidence type="ECO:0000313" key="3">
    <source>
        <dbReference type="Proteomes" id="UP000189670"/>
    </source>
</evidence>
<dbReference type="InterPro" id="IPR058240">
    <property type="entry name" value="rSAM_sf"/>
</dbReference>
<dbReference type="Pfam" id="PF13186">
    <property type="entry name" value="SPASM"/>
    <property type="match status" value="1"/>
</dbReference>
<organism evidence="2 3">
    <name type="scientific">Candidatus Magnetoglobus multicellularis str. Araruama</name>
    <dbReference type="NCBI Taxonomy" id="890399"/>
    <lineage>
        <taxon>Bacteria</taxon>
        <taxon>Pseudomonadati</taxon>
        <taxon>Thermodesulfobacteriota</taxon>
        <taxon>Desulfobacteria</taxon>
        <taxon>Desulfobacterales</taxon>
        <taxon>Desulfobacteraceae</taxon>
        <taxon>Candidatus Magnetoglobus</taxon>
    </lineage>
</organism>
<name>A0A1V1P6A1_9BACT</name>
<dbReference type="PANTHER" id="PTHR11228:SF7">
    <property type="entry name" value="PQQA PEPTIDE CYCLASE"/>
    <property type="match status" value="1"/>
</dbReference>
<dbReference type="EMBL" id="ATBP01000430">
    <property type="protein sequence ID" value="ETR70402.1"/>
    <property type="molecule type" value="Genomic_DNA"/>
</dbReference>
<dbReference type="InterPro" id="IPR023885">
    <property type="entry name" value="4Fe4S-binding_SPASM_dom"/>
</dbReference>
<comment type="caution">
    <text evidence="2">The sequence shown here is derived from an EMBL/GenBank/DDBJ whole genome shotgun (WGS) entry which is preliminary data.</text>
</comment>
<dbReference type="InterPro" id="IPR013785">
    <property type="entry name" value="Aldolase_TIM"/>
</dbReference>
<dbReference type="Proteomes" id="UP000189670">
    <property type="component" value="Unassembled WGS sequence"/>
</dbReference>
<accession>A0A1V1P6A1</accession>
<evidence type="ECO:0000259" key="1">
    <source>
        <dbReference type="Pfam" id="PF13186"/>
    </source>
</evidence>
<dbReference type="CDD" id="cd21109">
    <property type="entry name" value="SPASM"/>
    <property type="match status" value="1"/>
</dbReference>
<evidence type="ECO:0000313" key="2">
    <source>
        <dbReference type="EMBL" id="ETR70402.1"/>
    </source>
</evidence>
<feature type="domain" description="4Fe4S-binding SPASM" evidence="1">
    <location>
        <begin position="278"/>
        <end position="337"/>
    </location>
</feature>
<proteinExistence type="predicted"/>
<gene>
    <name evidence="2" type="ORF">OMM_03265</name>
</gene>
<dbReference type="AlphaFoldDB" id="A0A1V1P6A1"/>
<dbReference type="PANTHER" id="PTHR11228">
    <property type="entry name" value="RADICAL SAM DOMAIN PROTEIN"/>
    <property type="match status" value="1"/>
</dbReference>